<dbReference type="OrthoDB" id="6057784at2"/>
<comment type="subcellular location">
    <subcellularLocation>
        <location evidence="2">Endomembrane system</location>
        <topology evidence="2">Peripheral membrane protein</topology>
        <orientation evidence="2">Cytoplasmic side</orientation>
    </subcellularLocation>
</comment>
<keyword evidence="4" id="KW-1185">Reference proteome</keyword>
<accession>A0A6L6PJ29</accession>
<reference evidence="3 4" key="1">
    <citation type="submission" date="2019-11" db="EMBL/GenBank/DDBJ databases">
        <title>Type strains purchased from KCTC, JCM and DSMZ.</title>
        <authorList>
            <person name="Lu H."/>
        </authorList>
    </citation>
    <scope>NUCLEOTIDE SEQUENCE [LARGE SCALE GENOMIC DNA]</scope>
    <source>
        <strain evidence="3 4">KCTC 22382</strain>
    </source>
</reference>
<evidence type="ECO:0000256" key="1">
    <source>
        <dbReference type="ARBA" id="ARBA00023136"/>
    </source>
</evidence>
<dbReference type="GO" id="GO:0012505">
    <property type="term" value="C:endomembrane system"/>
    <property type="evidence" value="ECO:0007669"/>
    <property type="project" value="UniProtKB-SubCell"/>
</dbReference>
<dbReference type="GO" id="GO:0007155">
    <property type="term" value="P:cell adhesion"/>
    <property type="evidence" value="ECO:0007669"/>
    <property type="project" value="InterPro"/>
</dbReference>
<gene>
    <name evidence="3" type="ORF">GM676_15665</name>
</gene>
<comment type="caution">
    <text evidence="3">The sequence shown here is derived from an EMBL/GenBank/DDBJ whole genome shotgun (WGS) entry which is preliminary data.</text>
</comment>
<evidence type="ECO:0000313" key="3">
    <source>
        <dbReference type="EMBL" id="MTV39013.1"/>
    </source>
</evidence>
<dbReference type="PROSITE" id="PS00663">
    <property type="entry name" value="VINCULIN_1"/>
    <property type="match status" value="1"/>
</dbReference>
<dbReference type="AlphaFoldDB" id="A0A6L6PJ29"/>
<dbReference type="GO" id="GO:0005198">
    <property type="term" value="F:structural molecule activity"/>
    <property type="evidence" value="ECO:0007669"/>
    <property type="project" value="InterPro"/>
</dbReference>
<keyword evidence="1" id="KW-0472">Membrane</keyword>
<proteinExistence type="predicted"/>
<dbReference type="Proteomes" id="UP000475582">
    <property type="component" value="Unassembled WGS sequence"/>
</dbReference>
<dbReference type="GO" id="GO:0015629">
    <property type="term" value="C:actin cytoskeleton"/>
    <property type="evidence" value="ECO:0007669"/>
    <property type="project" value="InterPro"/>
</dbReference>
<evidence type="ECO:0000313" key="4">
    <source>
        <dbReference type="Proteomes" id="UP000475582"/>
    </source>
</evidence>
<protein>
    <submittedName>
        <fullName evidence="3">Uncharacterized protein</fullName>
    </submittedName>
</protein>
<organism evidence="3 4">
    <name type="scientific">Duganella radicis</name>
    <dbReference type="NCBI Taxonomy" id="551988"/>
    <lineage>
        <taxon>Bacteria</taxon>
        <taxon>Pseudomonadati</taxon>
        <taxon>Pseudomonadota</taxon>
        <taxon>Betaproteobacteria</taxon>
        <taxon>Burkholderiales</taxon>
        <taxon>Oxalobacteraceae</taxon>
        <taxon>Telluria group</taxon>
        <taxon>Duganella</taxon>
    </lineage>
</organism>
<dbReference type="InterPro" id="IPR000633">
    <property type="entry name" value="Vinculin_CS"/>
</dbReference>
<dbReference type="RefSeq" id="WP_155464605.1">
    <property type="nucleotide sequence ID" value="NZ_WNKY01000015.1"/>
</dbReference>
<evidence type="ECO:0000256" key="2">
    <source>
        <dbReference type="ARBA" id="ARBA00029433"/>
    </source>
</evidence>
<name>A0A6L6PJ29_9BURK</name>
<sequence length="238" mass="26483">MDIYENIIIGNFLYSLGAAMGKRKETDQLPLAVNLLQQTPLDKSVADVLLRGARTMRILEFKRAKNDSDKETAKLLHLSRALSTEANSTLLRISRAIHWFIGSMSDNTGLNIRIVPYLDFQQPAAAKKTLQEFIAAMVNEAAQSGPDNGELYDRYLEVLANCQGSAKGSSGGLVASVDENGNVSYVVVEDLRELGLTLTQLHSLYQQRQQELTLQLTRELNYERGGIKWTRQSRHSAG</sequence>
<dbReference type="EMBL" id="WNKY01000015">
    <property type="protein sequence ID" value="MTV39013.1"/>
    <property type="molecule type" value="Genomic_DNA"/>
</dbReference>